<keyword evidence="3" id="KW-1185">Reference proteome</keyword>
<protein>
    <submittedName>
        <fullName evidence="2">Uncharacterized protein</fullName>
    </submittedName>
</protein>
<dbReference type="Proteomes" id="UP000289555">
    <property type="component" value="Chromosome"/>
</dbReference>
<evidence type="ECO:0000313" key="3">
    <source>
        <dbReference type="Proteomes" id="UP000289555"/>
    </source>
</evidence>
<sequence length="60" mass="6710">MVYPGGDQDGLVPDRGVDLQLIHQLWLLPCAFIGHLAGEKAHRYMLKADTGLFFRVLGRC</sequence>
<keyword evidence="1" id="KW-0472">Membrane</keyword>
<feature type="transmembrane region" description="Helical" evidence="1">
    <location>
        <begin position="20"/>
        <end position="38"/>
    </location>
</feature>
<proteinExistence type="predicted"/>
<gene>
    <name evidence="2" type="ORF">HORIV_03770</name>
</gene>
<reference evidence="3" key="1">
    <citation type="journal article" date="2019" name="Microbiol. Resour. Announc.">
        <title>Complete Genome Sequence of Halomonas olivaria, a Moderately Halophilic Bacterium Isolated from Olive Processing Effluents, Obtained by Nanopore Sequencing.</title>
        <authorList>
            <person name="Nagata S."/>
            <person name="Ii K.M."/>
            <person name="Tsukimi T."/>
            <person name="Miura M.C."/>
            <person name="Galipon J."/>
            <person name="Arakawa K."/>
        </authorList>
    </citation>
    <scope>NUCLEOTIDE SEQUENCE [LARGE SCALE GENOMIC DNA]</scope>
    <source>
        <strain evidence="3">TYRC17</strain>
    </source>
</reference>
<evidence type="ECO:0000256" key="1">
    <source>
        <dbReference type="SAM" id="Phobius"/>
    </source>
</evidence>
<keyword evidence="1" id="KW-0812">Transmembrane</keyword>
<name>A0ABM7GC52_9GAMM</name>
<accession>A0ABM7GC52</accession>
<evidence type="ECO:0000313" key="2">
    <source>
        <dbReference type="EMBL" id="BBI47956.1"/>
    </source>
</evidence>
<organism evidence="2 3">
    <name type="scientific">Vreelandella olivaria</name>
    <dbReference type="NCBI Taxonomy" id="390919"/>
    <lineage>
        <taxon>Bacteria</taxon>
        <taxon>Pseudomonadati</taxon>
        <taxon>Pseudomonadota</taxon>
        <taxon>Gammaproteobacteria</taxon>
        <taxon>Oceanospirillales</taxon>
        <taxon>Halomonadaceae</taxon>
        <taxon>Vreelandella</taxon>
    </lineage>
</organism>
<keyword evidence="1" id="KW-1133">Transmembrane helix</keyword>
<dbReference type="EMBL" id="AP019416">
    <property type="protein sequence ID" value="BBI47956.1"/>
    <property type="molecule type" value="Genomic_DNA"/>
</dbReference>